<evidence type="ECO:0000313" key="2">
    <source>
        <dbReference type="EMBL" id="KPQ32706.1"/>
    </source>
</evidence>
<protein>
    <submittedName>
        <fullName evidence="2">Uncharacterized protein</fullName>
    </submittedName>
</protein>
<organism evidence="2 3">
    <name type="scientific">Phormidesmis priestleyi Ana</name>
    <dbReference type="NCBI Taxonomy" id="1666911"/>
    <lineage>
        <taxon>Bacteria</taxon>
        <taxon>Bacillati</taxon>
        <taxon>Cyanobacteriota</taxon>
        <taxon>Cyanophyceae</taxon>
        <taxon>Leptolyngbyales</taxon>
        <taxon>Leptolyngbyaceae</taxon>
        <taxon>Phormidesmis</taxon>
    </lineage>
</organism>
<dbReference type="PATRIC" id="fig|1666911.3.peg.3095"/>
<sequence>MTYTTEGVNVRPDANNATRFAPPVAEYHDTVRWGPIFAGIVVSIVSQLLLSALGAVVGGFAAGEASARTIGTSLGIWAVISLLISLFLGGLTMASSCGPMNSKTSMLNGTIMWATTLVISGWLLATGVSGTFGIAASAAGNALAGAPGAVEQVQEPGGATLPSQEQVAEAIPNVTGEQADLYAANASKAGLSFLVGTLLGLVAALVGSATGAKKPRAVTR</sequence>
<proteinExistence type="predicted"/>
<dbReference type="STRING" id="1666911.HLUCCA11_20755"/>
<feature type="transmembrane region" description="Helical" evidence="1">
    <location>
        <begin position="191"/>
        <end position="212"/>
    </location>
</feature>
<accession>A0A0N8KM44</accession>
<name>A0A0N8KM44_9CYAN</name>
<dbReference type="AlphaFoldDB" id="A0A0N8KM44"/>
<dbReference type="Proteomes" id="UP000050465">
    <property type="component" value="Unassembled WGS sequence"/>
</dbReference>
<feature type="transmembrane region" description="Helical" evidence="1">
    <location>
        <begin position="36"/>
        <end position="62"/>
    </location>
</feature>
<evidence type="ECO:0000313" key="3">
    <source>
        <dbReference type="Proteomes" id="UP000050465"/>
    </source>
</evidence>
<reference evidence="2 3" key="1">
    <citation type="submission" date="2015-09" db="EMBL/GenBank/DDBJ databases">
        <title>Identification and resolution of microdiversity through metagenomic sequencing of parallel consortia.</title>
        <authorList>
            <person name="Nelson W.C."/>
            <person name="Romine M.F."/>
            <person name="Lindemann S.R."/>
        </authorList>
    </citation>
    <scope>NUCLEOTIDE SEQUENCE [LARGE SCALE GENOMIC DNA]</scope>
    <source>
        <strain evidence="2">Ana</strain>
    </source>
</reference>
<keyword evidence="1" id="KW-0812">Transmembrane</keyword>
<dbReference type="EMBL" id="LJZR01000048">
    <property type="protein sequence ID" value="KPQ32706.1"/>
    <property type="molecule type" value="Genomic_DNA"/>
</dbReference>
<gene>
    <name evidence="2" type="ORF">HLUCCA11_20755</name>
</gene>
<feature type="transmembrane region" description="Helical" evidence="1">
    <location>
        <begin position="74"/>
        <end position="94"/>
    </location>
</feature>
<keyword evidence="1" id="KW-1133">Transmembrane helix</keyword>
<evidence type="ECO:0000256" key="1">
    <source>
        <dbReference type="SAM" id="Phobius"/>
    </source>
</evidence>
<keyword evidence="1" id="KW-0472">Membrane</keyword>
<comment type="caution">
    <text evidence="2">The sequence shown here is derived from an EMBL/GenBank/DDBJ whole genome shotgun (WGS) entry which is preliminary data.</text>
</comment>